<evidence type="ECO:0000313" key="14">
    <source>
        <dbReference type="Proteomes" id="UP000054908"/>
    </source>
</evidence>
<dbReference type="InterPro" id="IPR000537">
    <property type="entry name" value="UbiA_prenyltransferase"/>
</dbReference>
<proteinExistence type="inferred from homology"/>
<evidence type="ECO:0000313" key="13">
    <source>
        <dbReference type="EMBL" id="KTD30669.1"/>
    </source>
</evidence>
<evidence type="ECO:0000256" key="6">
    <source>
        <dbReference type="ARBA" id="ARBA00022679"/>
    </source>
</evidence>
<accession>A0A0W0WE74</accession>
<comment type="pathway">
    <text evidence="11">Cofactor biosynthesis; ubiquinone biosynthesis.</text>
</comment>
<keyword evidence="5 11" id="KW-0997">Cell inner membrane</keyword>
<dbReference type="CDD" id="cd13959">
    <property type="entry name" value="PT_UbiA_COQ2"/>
    <property type="match status" value="1"/>
</dbReference>
<dbReference type="HAMAP" id="MF_01635">
    <property type="entry name" value="UbiA"/>
    <property type="match status" value="1"/>
</dbReference>
<evidence type="ECO:0000256" key="7">
    <source>
        <dbReference type="ARBA" id="ARBA00022688"/>
    </source>
</evidence>
<name>A0A0W0WE74_9GAMM</name>
<evidence type="ECO:0000256" key="9">
    <source>
        <dbReference type="ARBA" id="ARBA00022989"/>
    </source>
</evidence>
<comment type="cofactor">
    <cofactor evidence="1 11">
        <name>Mg(2+)</name>
        <dbReference type="ChEBI" id="CHEBI:18420"/>
    </cofactor>
</comment>
<protein>
    <recommendedName>
        <fullName evidence="11 12">4-hydroxybenzoate octaprenyltransferase</fullName>
        <ecNumber evidence="11 12">2.5.1.39</ecNumber>
    </recommendedName>
    <alternativeName>
        <fullName evidence="11">4-HB polyprenyltransferase</fullName>
    </alternativeName>
</protein>
<reference evidence="13 14" key="1">
    <citation type="submission" date="2015-11" db="EMBL/GenBank/DDBJ databases">
        <title>Genomic analysis of 38 Legionella species identifies large and diverse effector repertoires.</title>
        <authorList>
            <person name="Burstein D."/>
            <person name="Amaro F."/>
            <person name="Zusman T."/>
            <person name="Lifshitz Z."/>
            <person name="Cohen O."/>
            <person name="Gilbert J.A."/>
            <person name="Pupko T."/>
            <person name="Shuman H.A."/>
            <person name="Segal G."/>
        </authorList>
    </citation>
    <scope>NUCLEOTIDE SEQUENCE [LARGE SCALE GENOMIC DNA]</scope>
    <source>
        <strain evidence="13 14">PX-1-G2-E2</strain>
    </source>
</reference>
<evidence type="ECO:0000256" key="1">
    <source>
        <dbReference type="ARBA" id="ARBA00001946"/>
    </source>
</evidence>
<keyword evidence="9 11" id="KW-1133">Transmembrane helix</keyword>
<dbReference type="FunFam" id="1.20.120.1780:FF:000001">
    <property type="entry name" value="4-hydroxybenzoate octaprenyltransferase"/>
    <property type="match status" value="1"/>
</dbReference>
<feature type="transmembrane region" description="Helical" evidence="11">
    <location>
        <begin position="195"/>
        <end position="220"/>
    </location>
</feature>
<dbReference type="PANTHER" id="PTHR11048">
    <property type="entry name" value="PRENYLTRANSFERASES"/>
    <property type="match status" value="1"/>
</dbReference>
<evidence type="ECO:0000256" key="8">
    <source>
        <dbReference type="ARBA" id="ARBA00022692"/>
    </source>
</evidence>
<dbReference type="GO" id="GO:0005886">
    <property type="term" value="C:plasma membrane"/>
    <property type="evidence" value="ECO:0007669"/>
    <property type="project" value="UniProtKB-SubCell"/>
</dbReference>
<dbReference type="GO" id="GO:0008412">
    <property type="term" value="F:4-hydroxybenzoate polyprenyltransferase activity"/>
    <property type="evidence" value="ECO:0007669"/>
    <property type="project" value="UniProtKB-UniRule"/>
</dbReference>
<dbReference type="GO" id="GO:0006744">
    <property type="term" value="P:ubiquinone biosynthetic process"/>
    <property type="evidence" value="ECO:0007669"/>
    <property type="project" value="UniProtKB-UniRule"/>
</dbReference>
<keyword evidence="6 11" id="KW-0808">Transferase</keyword>
<dbReference type="PANTHER" id="PTHR11048:SF28">
    <property type="entry name" value="4-HYDROXYBENZOATE POLYPRENYLTRANSFERASE, MITOCHONDRIAL"/>
    <property type="match status" value="1"/>
</dbReference>
<dbReference type="InterPro" id="IPR006370">
    <property type="entry name" value="HB_polyprenyltransferase-like"/>
</dbReference>
<organism evidence="13 14">
    <name type="scientific">Legionella maceachernii</name>
    <dbReference type="NCBI Taxonomy" id="466"/>
    <lineage>
        <taxon>Bacteria</taxon>
        <taxon>Pseudomonadati</taxon>
        <taxon>Pseudomonadota</taxon>
        <taxon>Gammaproteobacteria</taxon>
        <taxon>Legionellales</taxon>
        <taxon>Legionellaceae</taxon>
        <taxon>Legionella</taxon>
    </lineage>
</organism>
<evidence type="ECO:0000256" key="10">
    <source>
        <dbReference type="ARBA" id="ARBA00023136"/>
    </source>
</evidence>
<feature type="transmembrane region" description="Helical" evidence="11">
    <location>
        <begin position="84"/>
        <end position="105"/>
    </location>
</feature>
<evidence type="ECO:0000256" key="3">
    <source>
        <dbReference type="ARBA" id="ARBA00005985"/>
    </source>
</evidence>
<dbReference type="InterPro" id="IPR044878">
    <property type="entry name" value="UbiA_sf"/>
</dbReference>
<feature type="transmembrane region" description="Helical" evidence="11">
    <location>
        <begin position="111"/>
        <end position="128"/>
    </location>
</feature>
<gene>
    <name evidence="11 13" type="primary">ubiA</name>
    <name evidence="13" type="ORF">Lmac_0485</name>
</gene>
<keyword evidence="11" id="KW-0460">Magnesium</keyword>
<feature type="transmembrane region" description="Helical" evidence="11">
    <location>
        <begin position="257"/>
        <end position="278"/>
    </location>
</feature>
<dbReference type="EMBL" id="LNYL01000010">
    <property type="protein sequence ID" value="KTD30669.1"/>
    <property type="molecule type" value="Genomic_DNA"/>
</dbReference>
<dbReference type="InterPro" id="IPR030470">
    <property type="entry name" value="UbiA_prenylTrfase_CS"/>
</dbReference>
<comment type="function">
    <text evidence="11">Catalyzes the prenylation of para-hydroxybenzoate (PHB) with an all-trans polyprenyl group. Mediates the second step in the final reaction sequence of ubiquinone-8 (UQ-8) biosynthesis, which is the condensation of the polyisoprenoid side chain with PHB, generating the first membrane-bound Q intermediate 3-octaprenyl-4-hydroxybenzoate.</text>
</comment>
<dbReference type="UniPathway" id="UPA00232"/>
<sequence>MNWVSYLKLMRLHKPVGILLLWWPTAWALWIANEGKPPIFSILLFFLGTIVMRSAGCVINDIADRHIDAHVKRTQSRPLASGEIGLIESLLLLLFLLFCAFLVLIQLPKVCFYYALAAVFVTILYPFCKRFIQGPQFVLGVAFSMGIPMVFVTANALSNSPVWYLLAINFLWIVAYDTQYAMVDRDDDVRIGVKSTAILFASYDKAIIGSFQLVLHLLWLKLAVEANFSLGFYVCWSIAAGILLYQQKLIADRQREACFRAFLTNNWYGLVMWLGILIN</sequence>
<keyword evidence="10 11" id="KW-0472">Membrane</keyword>
<dbReference type="NCBIfam" id="TIGR01474">
    <property type="entry name" value="ubiA_proteo"/>
    <property type="match status" value="1"/>
</dbReference>
<dbReference type="STRING" id="466.Lmac_0485"/>
<comment type="subcellular location">
    <subcellularLocation>
        <location evidence="11">Cell inner membrane</location>
        <topology evidence="11">Multi-pass membrane protein</topology>
    </subcellularLocation>
    <subcellularLocation>
        <location evidence="2">Membrane</location>
        <topology evidence="2">Multi-pass membrane protein</topology>
    </subcellularLocation>
</comment>
<dbReference type="Gene3D" id="1.20.120.1780">
    <property type="entry name" value="UbiA prenyltransferase"/>
    <property type="match status" value="1"/>
</dbReference>
<dbReference type="EC" id="2.5.1.39" evidence="11 12"/>
<dbReference type="PROSITE" id="PS00943">
    <property type="entry name" value="UBIA"/>
    <property type="match status" value="1"/>
</dbReference>
<dbReference type="PATRIC" id="fig|466.6.peg.513"/>
<feature type="transmembrane region" description="Helical" evidence="11">
    <location>
        <begin position="226"/>
        <end position="245"/>
    </location>
</feature>
<dbReference type="FunFam" id="1.10.357.140:FF:000008">
    <property type="entry name" value="4-hydroxybenzoate octaprenyltransferase"/>
    <property type="match status" value="1"/>
</dbReference>
<evidence type="ECO:0000256" key="11">
    <source>
        <dbReference type="HAMAP-Rule" id="MF_01635"/>
    </source>
</evidence>
<evidence type="ECO:0000256" key="2">
    <source>
        <dbReference type="ARBA" id="ARBA00004141"/>
    </source>
</evidence>
<feature type="transmembrane region" description="Helical" evidence="11">
    <location>
        <begin position="163"/>
        <end position="183"/>
    </location>
</feature>
<dbReference type="Gene3D" id="1.10.357.140">
    <property type="entry name" value="UbiA prenyltransferase"/>
    <property type="match status" value="1"/>
</dbReference>
<dbReference type="Proteomes" id="UP000054908">
    <property type="component" value="Unassembled WGS sequence"/>
</dbReference>
<keyword evidence="4 11" id="KW-1003">Cell membrane</keyword>
<comment type="similarity">
    <text evidence="3 11">Belongs to the UbiA prenyltransferase family.</text>
</comment>
<keyword evidence="8 11" id="KW-0812">Transmembrane</keyword>
<feature type="transmembrane region" description="Helical" evidence="11">
    <location>
        <begin position="137"/>
        <end position="157"/>
    </location>
</feature>
<evidence type="ECO:0000256" key="12">
    <source>
        <dbReference type="NCBIfam" id="TIGR01474"/>
    </source>
</evidence>
<keyword evidence="7 11" id="KW-0831">Ubiquinone biosynthesis</keyword>
<dbReference type="InterPro" id="IPR039653">
    <property type="entry name" value="Prenyltransferase"/>
</dbReference>
<keyword evidence="14" id="KW-1185">Reference proteome</keyword>
<comment type="catalytic activity">
    <reaction evidence="11">
        <text>all-trans-octaprenyl diphosphate + 4-hydroxybenzoate = 4-hydroxy-3-(all-trans-octaprenyl)benzoate + diphosphate</text>
        <dbReference type="Rhea" id="RHEA:27782"/>
        <dbReference type="ChEBI" id="CHEBI:1617"/>
        <dbReference type="ChEBI" id="CHEBI:17879"/>
        <dbReference type="ChEBI" id="CHEBI:33019"/>
        <dbReference type="ChEBI" id="CHEBI:57711"/>
        <dbReference type="EC" id="2.5.1.39"/>
    </reaction>
</comment>
<dbReference type="AlphaFoldDB" id="A0A0W0WE74"/>
<dbReference type="OrthoDB" id="9782418at2"/>
<evidence type="ECO:0000256" key="5">
    <source>
        <dbReference type="ARBA" id="ARBA00022519"/>
    </source>
</evidence>
<dbReference type="Pfam" id="PF01040">
    <property type="entry name" value="UbiA"/>
    <property type="match status" value="1"/>
</dbReference>
<feature type="transmembrane region" description="Helical" evidence="11">
    <location>
        <begin position="38"/>
        <end position="63"/>
    </location>
</feature>
<comment type="caution">
    <text evidence="13">The sequence shown here is derived from an EMBL/GenBank/DDBJ whole genome shotgun (WGS) entry which is preliminary data.</text>
</comment>
<evidence type="ECO:0000256" key="4">
    <source>
        <dbReference type="ARBA" id="ARBA00022475"/>
    </source>
</evidence>